<comment type="similarity">
    <text evidence="13">Belongs to the RING-type zinc finger family. ATL subfamily.</text>
</comment>
<keyword evidence="7" id="KW-0479">Metal-binding</keyword>
<evidence type="ECO:0000256" key="8">
    <source>
        <dbReference type="ARBA" id="ARBA00022771"/>
    </source>
</evidence>
<dbReference type="Pfam" id="PF13639">
    <property type="entry name" value="zf-RING_2"/>
    <property type="match status" value="1"/>
</dbReference>
<keyword evidence="5" id="KW-0808">Transferase</keyword>
<evidence type="ECO:0000256" key="9">
    <source>
        <dbReference type="ARBA" id="ARBA00022786"/>
    </source>
</evidence>
<keyword evidence="10" id="KW-0862">Zinc</keyword>
<evidence type="ECO:0000256" key="14">
    <source>
        <dbReference type="PROSITE-ProRule" id="PRU00175"/>
    </source>
</evidence>
<protein>
    <recommendedName>
        <fullName evidence="4">RING-type E3 ubiquitin transferase</fullName>
        <ecNumber evidence="4">2.3.2.27</ecNumber>
    </recommendedName>
</protein>
<comment type="pathway">
    <text evidence="3">Protein modification; protein ubiquitination.</text>
</comment>
<feature type="domain" description="RING-type" evidence="16">
    <location>
        <begin position="105"/>
        <end position="147"/>
    </location>
</feature>
<evidence type="ECO:0000256" key="15">
    <source>
        <dbReference type="SAM" id="Phobius"/>
    </source>
</evidence>
<dbReference type="GO" id="GO:0016567">
    <property type="term" value="P:protein ubiquitination"/>
    <property type="evidence" value="ECO:0007669"/>
    <property type="project" value="InterPro"/>
</dbReference>
<dbReference type="InterPro" id="IPR013083">
    <property type="entry name" value="Znf_RING/FYVE/PHD"/>
</dbReference>
<evidence type="ECO:0000259" key="16">
    <source>
        <dbReference type="PROSITE" id="PS50089"/>
    </source>
</evidence>
<dbReference type="PROSITE" id="PS50089">
    <property type="entry name" value="ZF_RING_2"/>
    <property type="match status" value="1"/>
</dbReference>
<name>W9SBT5_9ROSA</name>
<accession>W9SBT5</accession>
<keyword evidence="8 14" id="KW-0863">Zinc-finger</keyword>
<dbReference type="GO" id="GO:0016020">
    <property type="term" value="C:membrane"/>
    <property type="evidence" value="ECO:0007669"/>
    <property type="project" value="UniProtKB-SubCell"/>
</dbReference>
<evidence type="ECO:0000256" key="2">
    <source>
        <dbReference type="ARBA" id="ARBA00004167"/>
    </source>
</evidence>
<dbReference type="InterPro" id="IPR044600">
    <property type="entry name" value="ATL1/ATL16-like"/>
</dbReference>
<feature type="transmembrane region" description="Helical" evidence="15">
    <location>
        <begin position="39"/>
        <end position="63"/>
    </location>
</feature>
<dbReference type="EC" id="2.3.2.27" evidence="4"/>
<evidence type="ECO:0000313" key="18">
    <source>
        <dbReference type="Proteomes" id="UP000030645"/>
    </source>
</evidence>
<evidence type="ECO:0000256" key="11">
    <source>
        <dbReference type="ARBA" id="ARBA00022989"/>
    </source>
</evidence>
<evidence type="ECO:0000256" key="10">
    <source>
        <dbReference type="ARBA" id="ARBA00022833"/>
    </source>
</evidence>
<evidence type="ECO:0000256" key="12">
    <source>
        <dbReference type="ARBA" id="ARBA00023136"/>
    </source>
</evidence>
<evidence type="ECO:0000256" key="1">
    <source>
        <dbReference type="ARBA" id="ARBA00000900"/>
    </source>
</evidence>
<sequence>MKPTNRKLFILRDDAPLTANSPPPLTPVASSSVSMNSSLVLVILVLCTALLSAAFFCFFALCFRHQNSSSSPASACKAADPTDVVRSLPVRSYGGGAAHWMSKDCAVCLGEFGEGDDVKVMPFCGHVFHPVCIDTWLSSHVWCPVCRRSVS</sequence>
<gene>
    <name evidence="17" type="ORF">L484_011769</name>
</gene>
<dbReference type="KEGG" id="mnt:21395009"/>
<dbReference type="SMART" id="SM00184">
    <property type="entry name" value="RING"/>
    <property type="match status" value="1"/>
</dbReference>
<dbReference type="Proteomes" id="UP000030645">
    <property type="component" value="Unassembled WGS sequence"/>
</dbReference>
<dbReference type="PANTHER" id="PTHR46913">
    <property type="entry name" value="RING-H2 FINGER PROTEIN ATL16"/>
    <property type="match status" value="1"/>
</dbReference>
<dbReference type="PANTHER" id="PTHR46913:SF1">
    <property type="entry name" value="RING-H2 FINGER PROTEIN ATL16"/>
    <property type="match status" value="1"/>
</dbReference>
<dbReference type="Gene3D" id="3.30.40.10">
    <property type="entry name" value="Zinc/RING finger domain, C3HC4 (zinc finger)"/>
    <property type="match status" value="1"/>
</dbReference>
<comment type="subcellular location">
    <subcellularLocation>
        <location evidence="2">Membrane</location>
        <topology evidence="2">Single-pass membrane protein</topology>
    </subcellularLocation>
</comment>
<evidence type="ECO:0000256" key="7">
    <source>
        <dbReference type="ARBA" id="ARBA00022723"/>
    </source>
</evidence>
<keyword evidence="6 15" id="KW-0812">Transmembrane</keyword>
<dbReference type="AlphaFoldDB" id="W9SBT5"/>
<evidence type="ECO:0000256" key="5">
    <source>
        <dbReference type="ARBA" id="ARBA00022679"/>
    </source>
</evidence>
<evidence type="ECO:0000256" key="6">
    <source>
        <dbReference type="ARBA" id="ARBA00022692"/>
    </source>
</evidence>
<evidence type="ECO:0000256" key="13">
    <source>
        <dbReference type="ARBA" id="ARBA00024209"/>
    </source>
</evidence>
<dbReference type="GO" id="GO:0008270">
    <property type="term" value="F:zinc ion binding"/>
    <property type="evidence" value="ECO:0007669"/>
    <property type="project" value="UniProtKB-KW"/>
</dbReference>
<dbReference type="GO" id="GO:0061630">
    <property type="term" value="F:ubiquitin protein ligase activity"/>
    <property type="evidence" value="ECO:0007669"/>
    <property type="project" value="UniProtKB-EC"/>
</dbReference>
<evidence type="ECO:0000256" key="3">
    <source>
        <dbReference type="ARBA" id="ARBA00004906"/>
    </source>
</evidence>
<organism evidence="17 18">
    <name type="scientific">Morus notabilis</name>
    <dbReference type="NCBI Taxonomy" id="981085"/>
    <lineage>
        <taxon>Eukaryota</taxon>
        <taxon>Viridiplantae</taxon>
        <taxon>Streptophyta</taxon>
        <taxon>Embryophyta</taxon>
        <taxon>Tracheophyta</taxon>
        <taxon>Spermatophyta</taxon>
        <taxon>Magnoliopsida</taxon>
        <taxon>eudicotyledons</taxon>
        <taxon>Gunneridae</taxon>
        <taxon>Pentapetalae</taxon>
        <taxon>rosids</taxon>
        <taxon>fabids</taxon>
        <taxon>Rosales</taxon>
        <taxon>Moraceae</taxon>
        <taxon>Moreae</taxon>
        <taxon>Morus</taxon>
    </lineage>
</organism>
<dbReference type="InterPro" id="IPR001841">
    <property type="entry name" value="Znf_RING"/>
</dbReference>
<keyword evidence="12 15" id="KW-0472">Membrane</keyword>
<evidence type="ECO:0000313" key="17">
    <source>
        <dbReference type="EMBL" id="EXC24903.1"/>
    </source>
</evidence>
<keyword evidence="11 15" id="KW-1133">Transmembrane helix</keyword>
<proteinExistence type="inferred from homology"/>
<keyword evidence="9" id="KW-0833">Ubl conjugation pathway</keyword>
<comment type="catalytic activity">
    <reaction evidence="1">
        <text>S-ubiquitinyl-[E2 ubiquitin-conjugating enzyme]-L-cysteine + [acceptor protein]-L-lysine = [E2 ubiquitin-conjugating enzyme]-L-cysteine + N(6)-ubiquitinyl-[acceptor protein]-L-lysine.</text>
        <dbReference type="EC" id="2.3.2.27"/>
    </reaction>
</comment>
<dbReference type="EMBL" id="KE346037">
    <property type="protein sequence ID" value="EXC24903.1"/>
    <property type="molecule type" value="Genomic_DNA"/>
</dbReference>
<dbReference type="eggNOG" id="KOG0800">
    <property type="taxonomic scope" value="Eukaryota"/>
</dbReference>
<keyword evidence="18" id="KW-1185">Reference proteome</keyword>
<evidence type="ECO:0000256" key="4">
    <source>
        <dbReference type="ARBA" id="ARBA00012483"/>
    </source>
</evidence>
<dbReference type="SUPFAM" id="SSF57850">
    <property type="entry name" value="RING/U-box"/>
    <property type="match status" value="1"/>
</dbReference>
<dbReference type="OrthoDB" id="8062037at2759"/>
<reference evidence="18" key="1">
    <citation type="submission" date="2013-01" db="EMBL/GenBank/DDBJ databases">
        <title>Draft Genome Sequence of a Mulberry Tree, Morus notabilis C.K. Schneid.</title>
        <authorList>
            <person name="He N."/>
            <person name="Zhao S."/>
        </authorList>
    </citation>
    <scope>NUCLEOTIDE SEQUENCE</scope>
</reference>